<evidence type="ECO:0000256" key="6">
    <source>
        <dbReference type="ARBA" id="ARBA00023125"/>
    </source>
</evidence>
<organism evidence="14 15">
    <name type="scientific">Anabarilius grahami</name>
    <name type="common">Kanglang fish</name>
    <name type="synonym">Barilius grahami</name>
    <dbReference type="NCBI Taxonomy" id="495550"/>
    <lineage>
        <taxon>Eukaryota</taxon>
        <taxon>Metazoa</taxon>
        <taxon>Chordata</taxon>
        <taxon>Craniata</taxon>
        <taxon>Vertebrata</taxon>
        <taxon>Euteleostomi</taxon>
        <taxon>Actinopterygii</taxon>
        <taxon>Neopterygii</taxon>
        <taxon>Teleostei</taxon>
        <taxon>Ostariophysi</taxon>
        <taxon>Cypriniformes</taxon>
        <taxon>Xenocyprididae</taxon>
        <taxon>Xenocypridinae</taxon>
        <taxon>Xenocypridinae incertae sedis</taxon>
        <taxon>Anabarilius</taxon>
    </lineage>
</organism>
<protein>
    <submittedName>
        <fullName evidence="14">Zinc finger protein 704</fullName>
    </submittedName>
</protein>
<comment type="caution">
    <text evidence="14">The sequence shown here is derived from an EMBL/GenBank/DDBJ whole genome shotgun (WGS) entry which is preliminary data.</text>
</comment>
<evidence type="ECO:0000256" key="11">
    <source>
        <dbReference type="SAM" id="MobiDB-lite"/>
    </source>
</evidence>
<dbReference type="SUPFAM" id="SSF56349">
    <property type="entry name" value="DNA breaking-rejoining enzymes"/>
    <property type="match status" value="1"/>
</dbReference>
<reference evidence="14 15" key="1">
    <citation type="submission" date="2018-10" db="EMBL/GenBank/DDBJ databases">
        <title>Genome assembly for a Yunnan-Guizhou Plateau 3E fish, Anabarilius grahami (Regan), and its evolutionary and genetic applications.</title>
        <authorList>
            <person name="Jiang W."/>
        </authorList>
    </citation>
    <scope>NUCLEOTIDE SEQUENCE [LARGE SCALE GENOMIC DNA]</scope>
    <source>
        <strain evidence="14">AG-KIZ</strain>
        <tissue evidence="14">Muscle</tissue>
    </source>
</reference>
<keyword evidence="8" id="KW-0233">DNA recombination</keyword>
<keyword evidence="6" id="KW-0238">DNA-binding</keyword>
<evidence type="ECO:0000256" key="10">
    <source>
        <dbReference type="PROSITE-ProRule" id="PRU00042"/>
    </source>
</evidence>
<evidence type="ECO:0000256" key="5">
    <source>
        <dbReference type="ARBA" id="ARBA00023015"/>
    </source>
</evidence>
<dbReference type="Proteomes" id="UP000281406">
    <property type="component" value="Unassembled WGS sequence"/>
</dbReference>
<comment type="subcellular location">
    <subcellularLocation>
        <location evidence="1">Nucleus</location>
    </subcellularLocation>
</comment>
<dbReference type="InterPro" id="IPR013087">
    <property type="entry name" value="Znf_C2H2_type"/>
</dbReference>
<evidence type="ECO:0000313" key="14">
    <source>
        <dbReference type="EMBL" id="ROL48501.1"/>
    </source>
</evidence>
<evidence type="ECO:0000256" key="7">
    <source>
        <dbReference type="ARBA" id="ARBA00023163"/>
    </source>
</evidence>
<evidence type="ECO:0000259" key="13">
    <source>
        <dbReference type="PROSITE" id="PS51898"/>
    </source>
</evidence>
<name>A0A3N0YRK1_ANAGA</name>
<proteinExistence type="predicted"/>
<dbReference type="GO" id="GO:0006357">
    <property type="term" value="P:regulation of transcription by RNA polymerase II"/>
    <property type="evidence" value="ECO:0007669"/>
    <property type="project" value="TreeGrafter"/>
</dbReference>
<evidence type="ECO:0000256" key="1">
    <source>
        <dbReference type="ARBA" id="ARBA00004123"/>
    </source>
</evidence>
<feature type="compositionally biased region" description="Polar residues" evidence="11">
    <location>
        <begin position="124"/>
        <end position="143"/>
    </location>
</feature>
<dbReference type="GO" id="GO:0005634">
    <property type="term" value="C:nucleus"/>
    <property type="evidence" value="ECO:0007669"/>
    <property type="project" value="UniProtKB-SubCell"/>
</dbReference>
<evidence type="ECO:0000256" key="3">
    <source>
        <dbReference type="ARBA" id="ARBA00022771"/>
    </source>
</evidence>
<dbReference type="PANTHER" id="PTHR13006:SF8">
    <property type="entry name" value="SLC2A4 REGULATOR"/>
    <property type="match status" value="1"/>
</dbReference>
<dbReference type="PROSITE" id="PS51898">
    <property type="entry name" value="TYR_RECOMBINASE"/>
    <property type="match status" value="1"/>
</dbReference>
<dbReference type="EMBL" id="RJVU01029436">
    <property type="protein sequence ID" value="ROL48501.1"/>
    <property type="molecule type" value="Genomic_DNA"/>
</dbReference>
<dbReference type="PROSITE" id="PS00028">
    <property type="entry name" value="ZINC_FINGER_C2H2_1"/>
    <property type="match status" value="1"/>
</dbReference>
<dbReference type="InterPro" id="IPR052253">
    <property type="entry name" value="CR1/CR2-DNA-binding_regulator"/>
</dbReference>
<keyword evidence="4" id="KW-0862">Zinc</keyword>
<feature type="domain" description="Tyr recombinase" evidence="13">
    <location>
        <begin position="424"/>
        <end position="637"/>
    </location>
</feature>
<feature type="compositionally biased region" description="Polar residues" evidence="11">
    <location>
        <begin position="906"/>
        <end position="928"/>
    </location>
</feature>
<evidence type="ECO:0000256" key="8">
    <source>
        <dbReference type="ARBA" id="ARBA00023172"/>
    </source>
</evidence>
<keyword evidence="2" id="KW-0479">Metal-binding</keyword>
<feature type="region of interest" description="Disordered" evidence="11">
    <location>
        <begin position="113"/>
        <end position="143"/>
    </location>
</feature>
<dbReference type="GO" id="GO:0008270">
    <property type="term" value="F:zinc ion binding"/>
    <property type="evidence" value="ECO:0007669"/>
    <property type="project" value="UniProtKB-KW"/>
</dbReference>
<dbReference type="InterPro" id="IPR002104">
    <property type="entry name" value="Integrase_catalytic"/>
</dbReference>
<dbReference type="OrthoDB" id="5950721at2759"/>
<feature type="domain" description="C2H2-type" evidence="12">
    <location>
        <begin position="740"/>
        <end position="770"/>
    </location>
</feature>
<dbReference type="GO" id="GO:0006310">
    <property type="term" value="P:DNA recombination"/>
    <property type="evidence" value="ECO:0007669"/>
    <property type="project" value="UniProtKB-KW"/>
</dbReference>
<feature type="region of interest" description="Disordered" evidence="11">
    <location>
        <begin position="199"/>
        <end position="237"/>
    </location>
</feature>
<dbReference type="InterPro" id="IPR013762">
    <property type="entry name" value="Integrase-like_cat_sf"/>
</dbReference>
<feature type="region of interest" description="Disordered" evidence="11">
    <location>
        <begin position="253"/>
        <end position="278"/>
    </location>
</feature>
<evidence type="ECO:0000313" key="15">
    <source>
        <dbReference type="Proteomes" id="UP000281406"/>
    </source>
</evidence>
<keyword evidence="3 10" id="KW-0863">Zinc-finger</keyword>
<dbReference type="PROSITE" id="PS50157">
    <property type="entry name" value="ZINC_FINGER_C2H2_2"/>
    <property type="match status" value="1"/>
</dbReference>
<keyword evidence="7" id="KW-0804">Transcription</keyword>
<feature type="region of interest" description="Disordered" evidence="11">
    <location>
        <begin position="677"/>
        <end position="722"/>
    </location>
</feature>
<keyword evidence="9" id="KW-0539">Nucleus</keyword>
<feature type="region of interest" description="Disordered" evidence="11">
    <location>
        <begin position="902"/>
        <end position="935"/>
    </location>
</feature>
<dbReference type="SUPFAM" id="SSF47823">
    <property type="entry name" value="lambda integrase-like, N-terminal domain"/>
    <property type="match status" value="1"/>
</dbReference>
<dbReference type="GO" id="GO:0000978">
    <property type="term" value="F:RNA polymerase II cis-regulatory region sequence-specific DNA binding"/>
    <property type="evidence" value="ECO:0007669"/>
    <property type="project" value="TreeGrafter"/>
</dbReference>
<keyword evidence="15" id="KW-1185">Reference proteome</keyword>
<dbReference type="GO" id="GO:0003700">
    <property type="term" value="F:DNA-binding transcription factor activity"/>
    <property type="evidence" value="ECO:0007669"/>
    <property type="project" value="TreeGrafter"/>
</dbReference>
<dbReference type="Gene3D" id="1.10.150.130">
    <property type="match status" value="1"/>
</dbReference>
<evidence type="ECO:0000256" key="9">
    <source>
        <dbReference type="ARBA" id="ARBA00023242"/>
    </source>
</evidence>
<dbReference type="PANTHER" id="PTHR13006">
    <property type="entry name" value="PAPILLOMAVIRUS REGULATORY FACTOR PRF-1"/>
    <property type="match status" value="1"/>
</dbReference>
<evidence type="ECO:0000256" key="2">
    <source>
        <dbReference type="ARBA" id="ARBA00022723"/>
    </source>
</evidence>
<dbReference type="AlphaFoldDB" id="A0A3N0YRK1"/>
<gene>
    <name evidence="14" type="ORF">DPX16_12117</name>
</gene>
<evidence type="ECO:0000259" key="12">
    <source>
        <dbReference type="PROSITE" id="PS50157"/>
    </source>
</evidence>
<sequence>MLFFVAIERFLEVDPDKGKKFDSPAKSLGLAFRATPNQFALVGLPKQAGGRSPEYEGIRESYTNQSEVLPHLRGFYLYRILARSAFFFLLSTIYLLGIMSHLEVDEVSSLVDQAYDPDPDSDTENPNSPSTETNQTASHSSIRQSVHLAQRQVSINDWPVHKILEYLFNWNITPKTSLSHQELFALFLSVPEVAPSQLLPPPPLSHAPAKAKAKRKNITPPAATLPAKRSRSDPLDDNGPVLSVLLQIRVSTLEKNSPSPSTSSAPPTDHHTVSSCIDSSPRHTLVSALPAPPNGCPSFQRSMPSFSPNDFRFNSLASYLSEAKELMRKGMAKSYDSAWSHFSMFCAAFAFSPFPINFKVLAAFMVYCVNSRKLQPPSIKATLAGIQFHLPCTDPSAPSLFKHPAIRLLLNGIAKTSPATKDKRLPITLPLLHKMLHRLRKGVDFYTNTLLEAVFLTAFYGFLRCGEFTCKSLSFNPDIDLSMADITLSKNHFSLIVKHSKTDKFNKGSHILLSRINSVFCPLSSMSRYLQSRRNAAPQDPLFLTADGKPMTSVWFSSKLKQLCHLCGLNSEVYTSHSFRIGAATTAAPRVPTATLKEMGRWNSSAYERYIRLNSKRHHGRRPSGHADKEVMAATVLTTLSTSPLVLNPSSSASGVDLASKGWKESLSASYSSSTSGNWSWDASDQSVPSTPSPPLSNDAGKSFLLSSQSDDNNEETESTHFLFEDPIPRKRKNSMKVMFKCLWKNCEKVLSTSSGIQRHIRTVHLGRNGDSDYSDGEEDFYYSEIEVNMDTLSEGLSNLTPTSPTTSGPAPVFPILTCDVSRSEPAHMIHTPLSQSAPSALCHIRTDHAYQATTPVSIPSMPSEPPHSEDRISVSWQSPPVIYKALPGPMTQIRTVSIGEKRQPVNHTTVSKTHSNNTSASKPTTGTRKPRGEAKKCRKVYGMEKRDLWCTACRWKKACQRFTD</sequence>
<evidence type="ECO:0000256" key="4">
    <source>
        <dbReference type="ARBA" id="ARBA00022833"/>
    </source>
</evidence>
<dbReference type="InterPro" id="IPR011010">
    <property type="entry name" value="DNA_brk_join_enz"/>
</dbReference>
<keyword evidence="5" id="KW-0805">Transcription regulation</keyword>
<feature type="compositionally biased region" description="Low complexity" evidence="11">
    <location>
        <begin position="257"/>
        <end position="267"/>
    </location>
</feature>
<dbReference type="Gene3D" id="1.10.443.10">
    <property type="entry name" value="Intergrase catalytic core"/>
    <property type="match status" value="1"/>
</dbReference>
<dbReference type="InterPro" id="IPR010998">
    <property type="entry name" value="Integrase_recombinase_N"/>
</dbReference>
<dbReference type="SMART" id="SM01366">
    <property type="entry name" value="c-clamp"/>
    <property type="match status" value="1"/>
</dbReference>
<accession>A0A3N0YRK1</accession>
<dbReference type="GO" id="GO:0015074">
    <property type="term" value="P:DNA integration"/>
    <property type="evidence" value="ECO:0007669"/>
    <property type="project" value="InterPro"/>
</dbReference>